<dbReference type="GO" id="GO:0006680">
    <property type="term" value="P:glucosylceramide catabolic process"/>
    <property type="evidence" value="ECO:0007669"/>
    <property type="project" value="TreeGrafter"/>
</dbReference>
<gene>
    <name evidence="7" type="ORF">H5P27_03190</name>
</gene>
<evidence type="ECO:0000259" key="6">
    <source>
        <dbReference type="Pfam" id="PF17189"/>
    </source>
</evidence>
<dbReference type="Pfam" id="PF02055">
    <property type="entry name" value="Glyco_hydro_30"/>
    <property type="match status" value="1"/>
</dbReference>
<keyword evidence="8" id="KW-1185">Reference proteome</keyword>
<dbReference type="Gene3D" id="3.20.20.80">
    <property type="entry name" value="Glycosidases"/>
    <property type="match status" value="1"/>
</dbReference>
<accession>A0A7X1B3M8</accession>
<evidence type="ECO:0000313" key="8">
    <source>
        <dbReference type="Proteomes" id="UP000526501"/>
    </source>
</evidence>
<organism evidence="7 8">
    <name type="scientific">Pelagicoccus albus</name>
    <dbReference type="NCBI Taxonomy" id="415222"/>
    <lineage>
        <taxon>Bacteria</taxon>
        <taxon>Pseudomonadati</taxon>
        <taxon>Verrucomicrobiota</taxon>
        <taxon>Opitutia</taxon>
        <taxon>Puniceicoccales</taxon>
        <taxon>Pelagicoccaceae</taxon>
        <taxon>Pelagicoccus</taxon>
    </lineage>
</organism>
<dbReference type="PANTHER" id="PTHR11069:SF23">
    <property type="entry name" value="LYSOSOMAL ACID GLUCOSYLCERAMIDASE"/>
    <property type="match status" value="1"/>
</dbReference>
<proteinExistence type="inferred from homology"/>
<comment type="similarity">
    <text evidence="1 4">Belongs to the glycosyl hydrolase 30 family.</text>
</comment>
<dbReference type="InterPro" id="IPR001139">
    <property type="entry name" value="Glyco_hydro_30"/>
</dbReference>
<dbReference type="Gene3D" id="2.60.40.1180">
    <property type="entry name" value="Golgi alpha-mannosidase II"/>
    <property type="match status" value="1"/>
</dbReference>
<sequence length="453" mass="51163">MLIDWIETVSGLPMRIRSHVLSEGSTSEECLRVDRNCEHQKMLGFGGCFNELGWKAMGVLPQPKRDEIMLALFSEEGAAFEYCRTPIGASDFALDFYSLNECEGDYRMDRFSIDRDREKLIPYIKAAQAVNPNLRIWASPWCPPSWMKTNGHYACRSGFGGMESGLDKDAQPAIGTTSFRMHNGTLEAYACYFGKYLDAYEKEGIQVSAVHVQNEPVAAQVFPSCIWRAEDLALFIGNYLGPAFYRDGRSTEIWYGTLNVADPAYAFACLADSNCAEYVKGIGFQWAGKEAITSVHQMLPTLPLMQTETECGVGSNDWDAAEHTWELLKRYLLNGVCSYQMWNMVLDETGFSTWKWKQNALITVDQRSGEIRYNPEFYLIQHLSRFVKLGAVRIANLREEDDLIAFKNPGGEIVLLACNTSQAERELKVAVDSAGELRATLKPHSFNTFIYRQ</sequence>
<dbReference type="Pfam" id="PF17189">
    <property type="entry name" value="Glyco_hydro_30C"/>
    <property type="match status" value="1"/>
</dbReference>
<dbReference type="InterPro" id="IPR013780">
    <property type="entry name" value="Glyco_hydro_b"/>
</dbReference>
<comment type="caution">
    <text evidence="7">The sequence shown here is derived from an EMBL/GenBank/DDBJ whole genome shotgun (WGS) entry which is preliminary data.</text>
</comment>
<dbReference type="GO" id="GO:0016020">
    <property type="term" value="C:membrane"/>
    <property type="evidence" value="ECO:0007669"/>
    <property type="project" value="GOC"/>
</dbReference>
<keyword evidence="4" id="KW-0326">Glycosidase</keyword>
<dbReference type="SUPFAM" id="SSF51445">
    <property type="entry name" value="(Trans)glycosidases"/>
    <property type="match status" value="1"/>
</dbReference>
<keyword evidence="3 4" id="KW-0378">Hydrolase</keyword>
<evidence type="ECO:0000256" key="1">
    <source>
        <dbReference type="ARBA" id="ARBA00005382"/>
    </source>
</evidence>
<name>A0A7X1B3M8_9BACT</name>
<keyword evidence="2" id="KW-0732">Signal</keyword>
<dbReference type="PANTHER" id="PTHR11069">
    <property type="entry name" value="GLUCOSYLCERAMIDASE"/>
    <property type="match status" value="1"/>
</dbReference>
<dbReference type="InterPro" id="IPR033453">
    <property type="entry name" value="Glyco_hydro_30_TIM-barrel"/>
</dbReference>
<dbReference type="AlphaFoldDB" id="A0A7X1B3M8"/>
<dbReference type="PRINTS" id="PR00843">
    <property type="entry name" value="GLHYDRLASE30"/>
</dbReference>
<protein>
    <submittedName>
        <fullName evidence="7">Glycoside hydrolase family 30 protein</fullName>
    </submittedName>
</protein>
<dbReference type="InterPro" id="IPR033452">
    <property type="entry name" value="GH30_C"/>
</dbReference>
<evidence type="ECO:0000256" key="4">
    <source>
        <dbReference type="RuleBase" id="RU361188"/>
    </source>
</evidence>
<feature type="domain" description="Glycosyl hydrolase family 30 beta sandwich" evidence="6">
    <location>
        <begin position="390"/>
        <end position="449"/>
    </location>
</feature>
<evidence type="ECO:0000256" key="2">
    <source>
        <dbReference type="ARBA" id="ARBA00022729"/>
    </source>
</evidence>
<dbReference type="RefSeq" id="WP_185658921.1">
    <property type="nucleotide sequence ID" value="NZ_CAWPOO010000005.1"/>
</dbReference>
<evidence type="ECO:0000259" key="5">
    <source>
        <dbReference type="Pfam" id="PF02055"/>
    </source>
</evidence>
<dbReference type="GO" id="GO:0004348">
    <property type="term" value="F:glucosylceramidase activity"/>
    <property type="evidence" value="ECO:0007669"/>
    <property type="project" value="InterPro"/>
</dbReference>
<reference evidence="7 8" key="1">
    <citation type="submission" date="2020-07" db="EMBL/GenBank/DDBJ databases">
        <authorList>
            <person name="Feng X."/>
        </authorList>
    </citation>
    <scope>NUCLEOTIDE SEQUENCE [LARGE SCALE GENOMIC DNA]</scope>
    <source>
        <strain evidence="7 8">JCM23202</strain>
    </source>
</reference>
<evidence type="ECO:0000313" key="7">
    <source>
        <dbReference type="EMBL" id="MBC2605039.1"/>
    </source>
</evidence>
<feature type="domain" description="Glycosyl hydrolase family 30 TIM-barrel" evidence="5">
    <location>
        <begin position="44"/>
        <end position="387"/>
    </location>
</feature>
<dbReference type="InterPro" id="IPR017853">
    <property type="entry name" value="GH"/>
</dbReference>
<evidence type="ECO:0000256" key="3">
    <source>
        <dbReference type="ARBA" id="ARBA00022801"/>
    </source>
</evidence>
<dbReference type="Proteomes" id="UP000526501">
    <property type="component" value="Unassembled WGS sequence"/>
</dbReference>
<dbReference type="EMBL" id="JACHVC010000005">
    <property type="protein sequence ID" value="MBC2605039.1"/>
    <property type="molecule type" value="Genomic_DNA"/>
</dbReference>